<gene>
    <name evidence="9" type="primary">LOC116197891</name>
    <name evidence="6" type="ORF">CDL15_Pgr025821</name>
</gene>
<organism evidence="6 7">
    <name type="scientific">Punica granatum</name>
    <name type="common">Pomegranate</name>
    <dbReference type="NCBI Taxonomy" id="22663"/>
    <lineage>
        <taxon>Eukaryota</taxon>
        <taxon>Viridiplantae</taxon>
        <taxon>Streptophyta</taxon>
        <taxon>Embryophyta</taxon>
        <taxon>Tracheophyta</taxon>
        <taxon>Spermatophyta</taxon>
        <taxon>Magnoliopsida</taxon>
        <taxon>eudicotyledons</taxon>
        <taxon>Gunneridae</taxon>
        <taxon>Pentapetalae</taxon>
        <taxon>rosids</taxon>
        <taxon>malvids</taxon>
        <taxon>Myrtales</taxon>
        <taxon>Lythraceae</taxon>
        <taxon>Punica</taxon>
    </lineage>
</organism>
<dbReference type="PROSITE" id="PS50192">
    <property type="entry name" value="T_SNARE"/>
    <property type="match status" value="1"/>
</dbReference>
<evidence type="ECO:0000313" key="7">
    <source>
        <dbReference type="Proteomes" id="UP000197138"/>
    </source>
</evidence>
<evidence type="ECO:0000259" key="5">
    <source>
        <dbReference type="PROSITE" id="PS50192"/>
    </source>
</evidence>
<keyword evidence="4" id="KW-0472">Membrane</keyword>
<feature type="transmembrane region" description="Helical" evidence="4">
    <location>
        <begin position="317"/>
        <end position="337"/>
    </location>
</feature>
<accession>A0A218WD19</accession>
<sequence>MASSYRDRTSEFQSLSETLKKIGGLSAASEAEAGPDTASRPAPTAAARSEFNEKASRIGLGIHDTSQKIGRLTQLAKRSSMFDDPTIQIQELTALIKDDITALNVALQDLHTVQNLEMAGGNYSEDRAVYSATVCDDLKSKLMGTTKQLQDVLKTRTQNIKAHENRKQIFSTNAAREKPLIQQPKFAAEPPPWSSSSNASGDAPQAGLPSGGVQVGNQLRRRSGIDNSPSHPMEVSMLQQVVPRQENYSQGRALALHNVESTISELSGIFTHLSSMVAQQGEIAIRIDDNMEESLVNVEGARSALLRHLNQISSNRWLMVKIFAILILFLMIFIFFIA</sequence>
<dbReference type="InterPro" id="IPR006012">
    <property type="entry name" value="Syntaxin/epimorphin_CS"/>
</dbReference>
<dbReference type="EMBL" id="MTKT01004810">
    <property type="protein sequence ID" value="OWM69972.1"/>
    <property type="molecule type" value="Genomic_DNA"/>
</dbReference>
<dbReference type="CDD" id="cd15844">
    <property type="entry name" value="SNARE_syntaxin5"/>
    <property type="match status" value="1"/>
</dbReference>
<dbReference type="GO" id="GO:0006906">
    <property type="term" value="P:vesicle fusion"/>
    <property type="evidence" value="ECO:0007669"/>
    <property type="project" value="TreeGrafter"/>
</dbReference>
<evidence type="ECO:0000256" key="3">
    <source>
        <dbReference type="SAM" id="MobiDB-lite"/>
    </source>
</evidence>
<dbReference type="RefSeq" id="XP_031384019.1">
    <property type="nucleotide sequence ID" value="XM_031528159.1"/>
</dbReference>
<evidence type="ECO:0000256" key="2">
    <source>
        <dbReference type="ARBA" id="ARBA00022927"/>
    </source>
</evidence>
<dbReference type="GO" id="GO:0006886">
    <property type="term" value="P:intracellular protein transport"/>
    <property type="evidence" value="ECO:0007669"/>
    <property type="project" value="InterPro"/>
</dbReference>
<evidence type="ECO:0000313" key="8">
    <source>
        <dbReference type="Proteomes" id="UP000515151"/>
    </source>
</evidence>
<dbReference type="GeneID" id="116197891"/>
<proteinExistence type="inferred from homology"/>
<dbReference type="PANTHER" id="PTHR19957:SF228">
    <property type="entry name" value="SYNTAXIN-31"/>
    <property type="match status" value="1"/>
</dbReference>
<dbReference type="GO" id="GO:0005484">
    <property type="term" value="F:SNAP receptor activity"/>
    <property type="evidence" value="ECO:0007669"/>
    <property type="project" value="InterPro"/>
</dbReference>
<feature type="region of interest" description="Disordered" evidence="3">
    <location>
        <begin position="26"/>
        <end position="45"/>
    </location>
</feature>
<dbReference type="PANTHER" id="PTHR19957">
    <property type="entry name" value="SYNTAXIN"/>
    <property type="match status" value="1"/>
</dbReference>
<keyword evidence="4" id="KW-0812">Transmembrane</keyword>
<feature type="region of interest" description="Disordered" evidence="3">
    <location>
        <begin position="186"/>
        <end position="216"/>
    </location>
</feature>
<dbReference type="GO" id="GO:0031201">
    <property type="term" value="C:SNARE complex"/>
    <property type="evidence" value="ECO:0007669"/>
    <property type="project" value="TreeGrafter"/>
</dbReference>
<reference evidence="7" key="1">
    <citation type="journal article" date="2017" name="Plant J.">
        <title>The pomegranate (Punica granatum L.) genome and the genomics of punicalagin biosynthesis.</title>
        <authorList>
            <person name="Qin G."/>
            <person name="Xu C."/>
            <person name="Ming R."/>
            <person name="Tang H."/>
            <person name="Guyot R."/>
            <person name="Kramer E.M."/>
            <person name="Hu Y."/>
            <person name="Yi X."/>
            <person name="Qi Y."/>
            <person name="Xu X."/>
            <person name="Gao Z."/>
            <person name="Pan H."/>
            <person name="Jian J."/>
            <person name="Tian Y."/>
            <person name="Yue Z."/>
            <person name="Xu Y."/>
        </authorList>
    </citation>
    <scope>NUCLEOTIDE SEQUENCE [LARGE SCALE GENOMIC DNA]</scope>
    <source>
        <strain evidence="7">cv. Dabenzi</strain>
    </source>
</reference>
<dbReference type="Gene3D" id="1.20.58.70">
    <property type="match status" value="1"/>
</dbReference>
<dbReference type="GO" id="GO:0006888">
    <property type="term" value="P:endoplasmic reticulum to Golgi vesicle-mediated transport"/>
    <property type="evidence" value="ECO:0007669"/>
    <property type="project" value="TreeGrafter"/>
</dbReference>
<dbReference type="Pfam" id="PF11416">
    <property type="entry name" value="Syntaxin-5_N"/>
    <property type="match status" value="1"/>
</dbReference>
<dbReference type="SMART" id="SM00397">
    <property type="entry name" value="t_SNARE"/>
    <property type="match status" value="1"/>
</dbReference>
<dbReference type="GO" id="GO:0000139">
    <property type="term" value="C:Golgi membrane"/>
    <property type="evidence" value="ECO:0007669"/>
    <property type="project" value="TreeGrafter"/>
</dbReference>
<protein>
    <submittedName>
        <fullName evidence="9">Syntaxin-31</fullName>
    </submittedName>
</protein>
<evidence type="ECO:0000256" key="4">
    <source>
        <dbReference type="SAM" id="Phobius"/>
    </source>
</evidence>
<keyword evidence="2" id="KW-0653">Protein transport</keyword>
<dbReference type="Proteomes" id="UP000197138">
    <property type="component" value="Unassembled WGS sequence"/>
</dbReference>
<name>A0A218WD19_PUNGR</name>
<reference evidence="6" key="2">
    <citation type="submission" date="2017-06" db="EMBL/GenBank/DDBJ databases">
        <title>The pomegranate genome and the genomics of punicalagin biosynthesis.</title>
        <authorList>
            <person name="Xu C."/>
        </authorList>
    </citation>
    <scope>NUCLEOTIDE SEQUENCE [LARGE SCALE GENOMIC DNA]</scope>
    <source>
        <tissue evidence="6">Fresh leaf</tissue>
    </source>
</reference>
<dbReference type="Proteomes" id="UP000515151">
    <property type="component" value="Chromosome 2"/>
</dbReference>
<evidence type="ECO:0000256" key="1">
    <source>
        <dbReference type="ARBA" id="ARBA00009063"/>
    </source>
</evidence>
<dbReference type="PROSITE" id="PS00914">
    <property type="entry name" value="SYNTAXIN"/>
    <property type="match status" value="1"/>
</dbReference>
<comment type="similarity">
    <text evidence="1">Belongs to the syntaxin family.</text>
</comment>
<dbReference type="InterPro" id="IPR021538">
    <property type="entry name" value="Syntaxin-5_N"/>
</dbReference>
<dbReference type="InterPro" id="IPR045242">
    <property type="entry name" value="Syntaxin"/>
</dbReference>
<keyword evidence="2" id="KW-0813">Transport</keyword>
<dbReference type="OrthoDB" id="421009at2759"/>
<dbReference type="InterPro" id="IPR010989">
    <property type="entry name" value="SNARE"/>
</dbReference>
<dbReference type="AlphaFoldDB" id="A0A218WD19"/>
<evidence type="ECO:0000313" key="9">
    <source>
        <dbReference type="RefSeq" id="XP_031384019.1"/>
    </source>
</evidence>
<keyword evidence="4" id="KW-1133">Transmembrane helix</keyword>
<keyword evidence="8" id="KW-1185">Reference proteome</keyword>
<dbReference type="GO" id="GO:0000149">
    <property type="term" value="F:SNARE binding"/>
    <property type="evidence" value="ECO:0007669"/>
    <property type="project" value="TreeGrafter"/>
</dbReference>
<reference evidence="8" key="3">
    <citation type="journal article" date="2020" name="Plant Biotechnol. J.">
        <title>The pomegranate (Punica granatum L.) draft genome dissects genetic divergence between soft- and hard-seeded cultivars.</title>
        <authorList>
            <person name="Luo X."/>
            <person name="Li H."/>
            <person name="Wu Z."/>
            <person name="Yao W."/>
            <person name="Zhao P."/>
            <person name="Cao D."/>
            <person name="Yu H."/>
            <person name="Li K."/>
            <person name="Poudel K."/>
            <person name="Zhao D."/>
            <person name="Zhang F."/>
            <person name="Xia X."/>
            <person name="Chen L."/>
            <person name="Wang Q."/>
            <person name="Jing D."/>
            <person name="Cao S."/>
        </authorList>
    </citation>
    <scope>NUCLEOTIDE SEQUENCE [LARGE SCALE GENOMIC DNA]</scope>
</reference>
<feature type="domain" description="T-SNARE coiled-coil homology" evidence="5">
    <location>
        <begin position="246"/>
        <end position="308"/>
    </location>
</feature>
<dbReference type="Pfam" id="PF05739">
    <property type="entry name" value="SNARE"/>
    <property type="match status" value="1"/>
</dbReference>
<dbReference type="GO" id="GO:0048278">
    <property type="term" value="P:vesicle docking"/>
    <property type="evidence" value="ECO:0007669"/>
    <property type="project" value="TreeGrafter"/>
</dbReference>
<reference evidence="9" key="4">
    <citation type="submission" date="2025-04" db="UniProtKB">
        <authorList>
            <consortium name="RefSeq"/>
        </authorList>
    </citation>
    <scope>IDENTIFICATION</scope>
    <source>
        <tissue evidence="9">Leaf</tissue>
    </source>
</reference>
<dbReference type="SUPFAM" id="SSF47661">
    <property type="entry name" value="t-snare proteins"/>
    <property type="match status" value="1"/>
</dbReference>
<evidence type="ECO:0000313" key="6">
    <source>
        <dbReference type="EMBL" id="OWM69972.1"/>
    </source>
</evidence>
<dbReference type="InterPro" id="IPR000727">
    <property type="entry name" value="T_SNARE_dom"/>
</dbReference>